<reference evidence="1 2" key="1">
    <citation type="submission" date="2023-02" db="EMBL/GenBank/DDBJ databases">
        <title>Complete genome sequence of a novel bacterium Oceanimonas sp. NTOU-MSR1 isolated from marine coast sediment.</title>
        <authorList>
            <person name="Yang H.-T."/>
            <person name="Chen Y.-L."/>
            <person name="Ho Y.-N."/>
        </authorList>
    </citation>
    <scope>NUCLEOTIDE SEQUENCE [LARGE SCALE GENOMIC DNA]</scope>
    <source>
        <strain evidence="1 2">NTOU-MSR1</strain>
    </source>
</reference>
<organism evidence="1 2">
    <name type="scientific">Oceanimonas pelagia</name>
    <dbReference type="NCBI Taxonomy" id="3028314"/>
    <lineage>
        <taxon>Bacteria</taxon>
        <taxon>Pseudomonadati</taxon>
        <taxon>Pseudomonadota</taxon>
        <taxon>Gammaproteobacteria</taxon>
        <taxon>Aeromonadales</taxon>
        <taxon>Aeromonadaceae</taxon>
        <taxon>Oceanimonas</taxon>
    </lineage>
</organism>
<proteinExistence type="predicted"/>
<keyword evidence="2" id="KW-1185">Reference proteome</keyword>
<evidence type="ECO:0000313" key="1">
    <source>
        <dbReference type="EMBL" id="WMC09532.1"/>
    </source>
</evidence>
<gene>
    <name evidence="1" type="ORF">PU634_10430</name>
</gene>
<evidence type="ECO:0000313" key="2">
    <source>
        <dbReference type="Proteomes" id="UP001223802"/>
    </source>
</evidence>
<dbReference type="KEGG" id="ope:PU634_10430"/>
<name>A0AA50QAT9_9GAMM</name>
<dbReference type="AlphaFoldDB" id="A0AA50QAT9"/>
<protein>
    <submittedName>
        <fullName evidence="1">Uncharacterized protein</fullName>
    </submittedName>
</protein>
<dbReference type="EMBL" id="CP118224">
    <property type="protein sequence ID" value="WMC09532.1"/>
    <property type="molecule type" value="Genomic_DNA"/>
</dbReference>
<dbReference type="Proteomes" id="UP001223802">
    <property type="component" value="Chromosome"/>
</dbReference>
<dbReference type="RefSeq" id="WP_306760727.1">
    <property type="nucleotide sequence ID" value="NZ_CP118224.1"/>
</dbReference>
<sequence length="120" mass="13573">MDIQRVRDLLAKAESLELEYVWESKYLEDGSPGECVAVGTEFKSPHPEDDCLVTEHFWTLYGRDAEGYAFSILDEPDPVLMLGKIVTLLRNNKKLGRSLYNCRGLIGLRDHADMMIGAQP</sequence>
<accession>A0AA50QAT9</accession>